<feature type="compositionally biased region" description="Pro residues" evidence="2">
    <location>
        <begin position="742"/>
        <end position="754"/>
    </location>
</feature>
<feature type="coiled-coil region" evidence="1">
    <location>
        <begin position="370"/>
        <end position="432"/>
    </location>
</feature>
<keyword evidence="4" id="KW-1185">Reference proteome</keyword>
<dbReference type="EMBL" id="JAVFHQ010000005">
    <property type="protein sequence ID" value="KAK4549083.1"/>
    <property type="molecule type" value="Genomic_DNA"/>
</dbReference>
<feature type="region of interest" description="Disordered" evidence="2">
    <location>
        <begin position="92"/>
        <end position="111"/>
    </location>
</feature>
<accession>A0AAV9JU74</accession>
<evidence type="ECO:0000256" key="1">
    <source>
        <dbReference type="SAM" id="Coils"/>
    </source>
</evidence>
<feature type="region of interest" description="Disordered" evidence="2">
    <location>
        <begin position="1"/>
        <end position="45"/>
    </location>
</feature>
<feature type="compositionally biased region" description="Polar residues" evidence="2">
    <location>
        <begin position="93"/>
        <end position="111"/>
    </location>
</feature>
<keyword evidence="1" id="KW-0175">Coiled coil</keyword>
<proteinExistence type="predicted"/>
<feature type="region of interest" description="Disordered" evidence="2">
    <location>
        <begin position="779"/>
        <end position="802"/>
    </location>
</feature>
<evidence type="ECO:0000256" key="2">
    <source>
        <dbReference type="SAM" id="MobiDB-lite"/>
    </source>
</evidence>
<dbReference type="AlphaFoldDB" id="A0AAV9JU74"/>
<name>A0AAV9JU74_9PEZI</name>
<gene>
    <name evidence="3" type="ORF">LTR36_007539</name>
</gene>
<dbReference type="Proteomes" id="UP001324427">
    <property type="component" value="Unassembled WGS sequence"/>
</dbReference>
<evidence type="ECO:0000313" key="3">
    <source>
        <dbReference type="EMBL" id="KAK4549083.1"/>
    </source>
</evidence>
<feature type="compositionally biased region" description="Low complexity" evidence="2">
    <location>
        <begin position="700"/>
        <end position="717"/>
    </location>
</feature>
<evidence type="ECO:0000313" key="4">
    <source>
        <dbReference type="Proteomes" id="UP001324427"/>
    </source>
</evidence>
<protein>
    <submittedName>
        <fullName evidence="3">Uncharacterized protein</fullName>
    </submittedName>
</protein>
<comment type="caution">
    <text evidence="3">The sequence shown here is derived from an EMBL/GenBank/DDBJ whole genome shotgun (WGS) entry which is preliminary data.</text>
</comment>
<sequence length="825" mass="89776">MNDMLRSPHVSAHLSAQQRSAGLVPMHNRPRSHTAPSTPLVEAPSIEPVELPGSLHKKSVKSLHQSIDGNGVSAMMQSPTHADLGARIVRPHSSPQENVHSPPNYPRQSNGNVSRAANLIRSAQMSPRCKSSSPHRFPNGVGAALASHASDDILVANDQESTASSLKRPSLSVLQRWHSNSPSLPGSYTISQAGSTYSASQLGLPGHGDSTPQPQHIQQADSDAVLMAQISLLRAAHEAHLSSLREAHEREIQSHRSYISFLEKRQGLPQVQSQISKQLLTLDTSHTSSRTAELTSADASATTLQSWGSSLENQKRTSQEAVAEAEALKRKLSLCRKAVAESGDIRRERDHLRDAAERGDRRIVQLKDIVRKAKDHEKSLKNAVTDLEARLVLANNQRTDVLEGFHEACENIRMLTERERDLTREVEDLRAKLLCSSGHATDTTLVLPVMKPSMRPTHTRTTSDVRGLAPGNDPLMQQLREMRQLAATQGDKIRLLEHEASSMQIRDTTTVENNGSVADVFQRFTGLEADLRKQQKMLVAAQADCERYNELLHNELRRQSRYAAHQPHTATPNVEAQALLEATERVRFVMQSNGVPTGGSITELVAAGLERELEHCIQETIQYKLDNRGYKRDLKNAQAQLESLQAMNIQRPLTPDGDCASSIMSNASSEKRQAASPGGNMDRDMSGLGIHLPPPPPQTPTRTLASATSAALMSATPSLPPATLSPPARPQTPLGSHKKLPKPPPSRTPSPLPAQTPSGARLHRGETLRSLSESIISSYAKRGGTPEQGPGLTLPPARERNSEPLRVVGATLSAGPPTSKFVVVD</sequence>
<reference evidence="3 4" key="1">
    <citation type="submission" date="2021-11" db="EMBL/GenBank/DDBJ databases">
        <title>Black yeast isolated from Biological Soil Crust.</title>
        <authorList>
            <person name="Kurbessoian T."/>
        </authorList>
    </citation>
    <scope>NUCLEOTIDE SEQUENCE [LARGE SCALE GENOMIC DNA]</scope>
    <source>
        <strain evidence="3 4">CCFEE 5522</strain>
    </source>
</reference>
<feature type="region of interest" description="Disordered" evidence="2">
    <location>
        <begin position="648"/>
        <end position="764"/>
    </location>
</feature>
<feature type="compositionally biased region" description="Pro residues" evidence="2">
    <location>
        <begin position="718"/>
        <end position="730"/>
    </location>
</feature>
<organism evidence="3 4">
    <name type="scientific">Oleoguttula mirabilis</name>
    <dbReference type="NCBI Taxonomy" id="1507867"/>
    <lineage>
        <taxon>Eukaryota</taxon>
        <taxon>Fungi</taxon>
        <taxon>Dikarya</taxon>
        <taxon>Ascomycota</taxon>
        <taxon>Pezizomycotina</taxon>
        <taxon>Dothideomycetes</taxon>
        <taxon>Dothideomycetidae</taxon>
        <taxon>Mycosphaerellales</taxon>
        <taxon>Teratosphaeriaceae</taxon>
        <taxon>Oleoguttula</taxon>
    </lineage>
</organism>